<dbReference type="PANTHER" id="PTHR30046:SF0">
    <property type="entry name" value="FLAGELLAR M-RING PROTEIN"/>
    <property type="match status" value="1"/>
</dbReference>
<feature type="compositionally biased region" description="Polar residues" evidence="3">
    <location>
        <begin position="310"/>
        <end position="323"/>
    </location>
</feature>
<comment type="subcellular location">
    <subcellularLocation>
        <location evidence="1">Membrane</location>
    </subcellularLocation>
</comment>
<dbReference type="PANTHER" id="PTHR30046">
    <property type="entry name" value="FLAGELLAR M-RING PROTEIN"/>
    <property type="match status" value="1"/>
</dbReference>
<evidence type="ECO:0000256" key="2">
    <source>
        <dbReference type="ARBA" id="ARBA00023136"/>
    </source>
</evidence>
<keyword evidence="4" id="KW-1133">Transmembrane helix</keyword>
<keyword evidence="2 4" id="KW-0472">Membrane</keyword>
<sequence>MSVVRQFSDQFQSTFSAMPMSSRITTGLLAILVLVGFGFMVRSDHRSDSEMLFGGRSLSEQELDSVEMSFSHAGLNAWKREGRRISIPIESRSEYLAALSNAASLPVSIRSSVQDAIEKTTIFESSSQRLAREMHAKEQDLGNKLTAFPEIRWASVDYDIGEREGLGRDRQQTASVMVLPEAGRPLTAQRIVDIKKFIGSSYAGMNEDDVVVIDTHASSFDEAAPSSSPQPVVAKTPAEQHRLDQQSQIEKQVRELLGDYGPIRVSAYVEMSSHHADQQQMPPPEINASPSHSDVDRRERLNAITRVRSNRATSLRQNVTPGSQAGPPAQRQDTIENSVLTTESLLARVNVSIGLPQSYYSRLWDQLYGSQVAQRSEVVTPPATAAQLEQLRHQTQANIRAAIAPWLVSMVPQQPRDSMVDVYDFPDLLNPTDKTDDLVATATSWLSGHWQQVALLLLGFAGLMIALKALGNAPAIESVNRPLSGQVNPGSSATGDGPYPTLVPQTPINSPVKPMGTSDRELLALIEQDPDAAVDVIRDWIGEAA</sequence>
<dbReference type="Pfam" id="PF01514">
    <property type="entry name" value="YscJ_FliF"/>
    <property type="match status" value="1"/>
</dbReference>
<dbReference type="RefSeq" id="WP_145416066.1">
    <property type="nucleotide sequence ID" value="NZ_CP036526.1"/>
</dbReference>
<feature type="region of interest" description="Disordered" evidence="3">
    <location>
        <begin position="220"/>
        <end position="246"/>
    </location>
</feature>
<name>A0A517NN40_9BACT</name>
<proteinExistence type="predicted"/>
<feature type="region of interest" description="Disordered" evidence="3">
    <location>
        <begin position="310"/>
        <end position="334"/>
    </location>
</feature>
<dbReference type="OrthoDB" id="268872at2"/>
<accession>A0A517NN40</accession>
<evidence type="ECO:0000313" key="6">
    <source>
        <dbReference type="EMBL" id="QDT08539.1"/>
    </source>
</evidence>
<keyword evidence="6" id="KW-0282">Flagellum</keyword>
<evidence type="ECO:0000313" key="7">
    <source>
        <dbReference type="Proteomes" id="UP000319817"/>
    </source>
</evidence>
<protein>
    <submittedName>
        <fullName evidence="6">Flagellar MS-ring protein</fullName>
    </submittedName>
</protein>
<gene>
    <name evidence="6" type="ORF">K239x_04780</name>
</gene>
<dbReference type="InterPro" id="IPR045851">
    <property type="entry name" value="AMP-bd_C_sf"/>
</dbReference>
<dbReference type="GO" id="GO:0016020">
    <property type="term" value="C:membrane"/>
    <property type="evidence" value="ECO:0007669"/>
    <property type="project" value="UniProtKB-SubCell"/>
</dbReference>
<dbReference type="Gene3D" id="3.30.300.30">
    <property type="match status" value="1"/>
</dbReference>
<reference evidence="6 7" key="1">
    <citation type="submission" date="2019-02" db="EMBL/GenBank/DDBJ databases">
        <title>Deep-cultivation of Planctomycetes and their phenomic and genomic characterization uncovers novel biology.</title>
        <authorList>
            <person name="Wiegand S."/>
            <person name="Jogler M."/>
            <person name="Boedeker C."/>
            <person name="Pinto D."/>
            <person name="Vollmers J."/>
            <person name="Rivas-Marin E."/>
            <person name="Kohn T."/>
            <person name="Peeters S.H."/>
            <person name="Heuer A."/>
            <person name="Rast P."/>
            <person name="Oberbeckmann S."/>
            <person name="Bunk B."/>
            <person name="Jeske O."/>
            <person name="Meyerdierks A."/>
            <person name="Storesund J.E."/>
            <person name="Kallscheuer N."/>
            <person name="Luecker S."/>
            <person name="Lage O.M."/>
            <person name="Pohl T."/>
            <person name="Merkel B.J."/>
            <person name="Hornburger P."/>
            <person name="Mueller R.-W."/>
            <person name="Bruemmer F."/>
            <person name="Labrenz M."/>
            <person name="Spormann A.M."/>
            <person name="Op den Camp H."/>
            <person name="Overmann J."/>
            <person name="Amann R."/>
            <person name="Jetten M.S.M."/>
            <person name="Mascher T."/>
            <person name="Medema M.H."/>
            <person name="Devos D.P."/>
            <person name="Kaster A.-K."/>
            <person name="Ovreas L."/>
            <person name="Rohde M."/>
            <person name="Galperin M.Y."/>
            <person name="Jogler C."/>
        </authorList>
    </citation>
    <scope>NUCLEOTIDE SEQUENCE [LARGE SCALE GENOMIC DNA]</scope>
    <source>
        <strain evidence="6 7">K23_9</strain>
    </source>
</reference>
<dbReference type="AlphaFoldDB" id="A0A517NN40"/>
<evidence type="ECO:0000256" key="4">
    <source>
        <dbReference type="SAM" id="Phobius"/>
    </source>
</evidence>
<keyword evidence="7" id="KW-1185">Reference proteome</keyword>
<dbReference type="Proteomes" id="UP000319817">
    <property type="component" value="Chromosome"/>
</dbReference>
<evidence type="ECO:0000256" key="1">
    <source>
        <dbReference type="ARBA" id="ARBA00004370"/>
    </source>
</evidence>
<feature type="region of interest" description="Disordered" evidence="3">
    <location>
        <begin position="272"/>
        <end position="296"/>
    </location>
</feature>
<keyword evidence="6" id="KW-0969">Cilium</keyword>
<evidence type="ECO:0000259" key="5">
    <source>
        <dbReference type="Pfam" id="PF01514"/>
    </source>
</evidence>
<feature type="domain" description="Flagellar M-ring N-terminal" evidence="5">
    <location>
        <begin position="50"/>
        <end position="218"/>
    </location>
</feature>
<feature type="transmembrane region" description="Helical" evidence="4">
    <location>
        <begin position="20"/>
        <end position="41"/>
    </location>
</feature>
<evidence type="ECO:0000256" key="3">
    <source>
        <dbReference type="SAM" id="MobiDB-lite"/>
    </source>
</evidence>
<dbReference type="InterPro" id="IPR043427">
    <property type="entry name" value="YscJ/FliF"/>
</dbReference>
<keyword evidence="4" id="KW-0812">Transmembrane</keyword>
<keyword evidence="6" id="KW-0966">Cell projection</keyword>
<dbReference type="EMBL" id="CP036526">
    <property type="protein sequence ID" value="QDT08539.1"/>
    <property type="molecule type" value="Genomic_DNA"/>
</dbReference>
<dbReference type="InterPro" id="IPR006182">
    <property type="entry name" value="FliF_N_dom"/>
</dbReference>
<organism evidence="6 7">
    <name type="scientific">Stieleria marina</name>
    <dbReference type="NCBI Taxonomy" id="1930275"/>
    <lineage>
        <taxon>Bacteria</taxon>
        <taxon>Pseudomonadati</taxon>
        <taxon>Planctomycetota</taxon>
        <taxon>Planctomycetia</taxon>
        <taxon>Pirellulales</taxon>
        <taxon>Pirellulaceae</taxon>
        <taxon>Stieleria</taxon>
    </lineage>
</organism>